<protein>
    <submittedName>
        <fullName evidence="1">Uncharacterized protein</fullName>
    </submittedName>
</protein>
<accession>A0A8S9KB98</accession>
<sequence>MHNAVSSRCSSRAARHRRLDLFLSSSLLHRSIVGGPQLKDLKFWCWNNFAFKLAEKL</sequence>
<evidence type="ECO:0000313" key="1">
    <source>
        <dbReference type="EMBL" id="KAF2590828.1"/>
    </source>
</evidence>
<name>A0A8S9KB98_BRACR</name>
<organism evidence="1">
    <name type="scientific">Brassica cretica</name>
    <name type="common">Mustard</name>
    <dbReference type="NCBI Taxonomy" id="69181"/>
    <lineage>
        <taxon>Eukaryota</taxon>
        <taxon>Viridiplantae</taxon>
        <taxon>Streptophyta</taxon>
        <taxon>Embryophyta</taxon>
        <taxon>Tracheophyta</taxon>
        <taxon>Spermatophyta</taxon>
        <taxon>Magnoliopsida</taxon>
        <taxon>eudicotyledons</taxon>
        <taxon>Gunneridae</taxon>
        <taxon>Pentapetalae</taxon>
        <taxon>rosids</taxon>
        <taxon>malvids</taxon>
        <taxon>Brassicales</taxon>
        <taxon>Brassicaceae</taxon>
        <taxon>Brassiceae</taxon>
        <taxon>Brassica</taxon>
    </lineage>
</organism>
<gene>
    <name evidence="1" type="ORF">F2Q70_00038992</name>
</gene>
<dbReference type="AlphaFoldDB" id="A0A8S9KB98"/>
<proteinExistence type="predicted"/>
<reference evidence="1" key="1">
    <citation type="submission" date="2019-12" db="EMBL/GenBank/DDBJ databases">
        <title>Genome sequencing and annotation of Brassica cretica.</title>
        <authorList>
            <person name="Studholme D.J."/>
            <person name="Sarris P.F."/>
        </authorList>
    </citation>
    <scope>NUCLEOTIDE SEQUENCE</scope>
    <source>
        <strain evidence="1">PFS-102/07</strain>
        <tissue evidence="1">Leaf</tissue>
    </source>
</reference>
<dbReference type="EMBL" id="QGKY02000190">
    <property type="protein sequence ID" value="KAF2590828.1"/>
    <property type="molecule type" value="Genomic_DNA"/>
</dbReference>
<comment type="caution">
    <text evidence="1">The sequence shown here is derived from an EMBL/GenBank/DDBJ whole genome shotgun (WGS) entry which is preliminary data.</text>
</comment>